<protein>
    <recommendedName>
        <fullName evidence="1">Zinc finger CGNR domain-containing protein</fullName>
    </recommendedName>
</protein>
<dbReference type="InterPro" id="IPR010852">
    <property type="entry name" value="ABATE"/>
</dbReference>
<feature type="domain" description="Zinc finger CGNR" evidence="1">
    <location>
        <begin position="152"/>
        <end position="193"/>
    </location>
</feature>
<keyword evidence="3" id="KW-1185">Reference proteome</keyword>
<dbReference type="EMBL" id="NHZO01000151">
    <property type="protein sequence ID" value="PHQ49825.1"/>
    <property type="molecule type" value="Genomic_DNA"/>
</dbReference>
<evidence type="ECO:0000313" key="3">
    <source>
        <dbReference type="Proteomes" id="UP000222531"/>
    </source>
</evidence>
<dbReference type="Pfam" id="PF07336">
    <property type="entry name" value="ABATE"/>
    <property type="match status" value="1"/>
</dbReference>
<dbReference type="InterPro" id="IPR023286">
    <property type="entry name" value="ABATE_dom_sf"/>
</dbReference>
<dbReference type="RefSeq" id="WP_099200315.1">
    <property type="nucleotide sequence ID" value="NZ_JBIRXA010000028.1"/>
</dbReference>
<dbReference type="PANTHER" id="PTHR35525:SF3">
    <property type="entry name" value="BLL6575 PROTEIN"/>
    <property type="match status" value="1"/>
</dbReference>
<sequence length="206" mass="22284">MASAAASYDLRFDSGRLCLDLVATVGRRLSEEPVERLDVPDRLRAWLLGAGVVPPGTPLDAVDAAWLARFHAVRDLLHRVVHAEVDGRAADSDLERVNALAATAPPALRAVRAADGSLVRAVGEAPDCGALLGRIARDAVELLTDATAREQLRRCEGEACSLLYLDTSRGRRRRWCSSEVCGNRERVARHRRRAVMNGKAVTAATS</sequence>
<evidence type="ECO:0000259" key="1">
    <source>
        <dbReference type="Pfam" id="PF11706"/>
    </source>
</evidence>
<reference evidence="2 3" key="1">
    <citation type="journal article" date="2017" name="Biochemistry">
        <title>Identification of the Biosynthetic Pathway for the Antibiotic Bicyclomycin.</title>
        <authorList>
            <person name="Patteson J."/>
            <person name="Cai W."/>
            <person name="Johnson R.A."/>
            <person name="Santa Maria K."/>
            <person name="Li B."/>
        </authorList>
    </citation>
    <scope>NUCLEOTIDE SEQUENCE [LARGE SCALE GENOMIC DNA]</scope>
    <source>
        <strain evidence="2 3">ATCC 21532</strain>
    </source>
</reference>
<name>A0A2G1XF47_STRCJ</name>
<accession>A0A2G1XF47</accession>
<proteinExistence type="predicted"/>
<dbReference type="OrthoDB" id="123307at2"/>
<organism evidence="2 3">
    <name type="scientific">Streptomyces cinnamoneus</name>
    <name type="common">Streptoverticillium cinnamoneum</name>
    <dbReference type="NCBI Taxonomy" id="53446"/>
    <lineage>
        <taxon>Bacteria</taxon>
        <taxon>Bacillati</taxon>
        <taxon>Actinomycetota</taxon>
        <taxon>Actinomycetes</taxon>
        <taxon>Kitasatosporales</taxon>
        <taxon>Streptomycetaceae</taxon>
        <taxon>Streptomyces</taxon>
        <taxon>Streptomyces cinnamoneus group</taxon>
    </lineage>
</organism>
<dbReference type="SUPFAM" id="SSF160904">
    <property type="entry name" value="Jann2411-like"/>
    <property type="match status" value="1"/>
</dbReference>
<dbReference type="Pfam" id="PF11706">
    <property type="entry name" value="zf-CGNR"/>
    <property type="match status" value="1"/>
</dbReference>
<evidence type="ECO:0000313" key="2">
    <source>
        <dbReference type="EMBL" id="PHQ49825.1"/>
    </source>
</evidence>
<comment type="caution">
    <text evidence="2">The sequence shown here is derived from an EMBL/GenBank/DDBJ whole genome shotgun (WGS) entry which is preliminary data.</text>
</comment>
<dbReference type="InterPro" id="IPR021005">
    <property type="entry name" value="Znf_CGNR"/>
</dbReference>
<gene>
    <name evidence="2" type="ORF">BLA24_19460</name>
</gene>
<dbReference type="Gene3D" id="1.10.3300.10">
    <property type="entry name" value="Jann2411-like domain"/>
    <property type="match status" value="1"/>
</dbReference>
<dbReference type="PANTHER" id="PTHR35525">
    <property type="entry name" value="BLL6575 PROTEIN"/>
    <property type="match status" value="1"/>
</dbReference>
<dbReference type="Proteomes" id="UP000222531">
    <property type="component" value="Unassembled WGS sequence"/>
</dbReference>
<dbReference type="AlphaFoldDB" id="A0A2G1XF47"/>